<feature type="transmembrane region" description="Helical" evidence="2">
    <location>
        <begin position="90"/>
        <end position="112"/>
    </location>
</feature>
<sequence length="311" mass="33897">MLFAILLLIIYAFYVPTVSVTIKKRPLAQRFWDGIKPIAIIFAVDDVLEFLRLGGLGCAAICFEWWAFEIISIFCRLFKSRPDVFIGAHAVLFSIGALFYMYLSGCASSASIRTGLALGTNRPRRARLASQVALFAALVVGFSNAAIIFFTSDILPALFDKDDAVRKVASNTMPVLAASQMFDAWNAVSGGTLRGAGRQATPAAISFSSYYIFGIPSALIFAFALKWNLTGLWIGLTFGLICASAGYMITLLNLDWSILAKEAVRRVSNDDDDYQPLAANPNPIHNNNDDDIFSRRSSGSLSLKNTAVSDT</sequence>
<accession>A0A7S3JTQ6</accession>
<organism evidence="3">
    <name type="scientific">Aureoumbra lagunensis</name>
    <dbReference type="NCBI Taxonomy" id="44058"/>
    <lineage>
        <taxon>Eukaryota</taxon>
        <taxon>Sar</taxon>
        <taxon>Stramenopiles</taxon>
        <taxon>Ochrophyta</taxon>
        <taxon>Pelagophyceae</taxon>
        <taxon>Pelagomonadales</taxon>
        <taxon>Aureoumbra</taxon>
    </lineage>
</organism>
<keyword evidence="2" id="KW-1133">Transmembrane helix</keyword>
<dbReference type="GO" id="GO:0015297">
    <property type="term" value="F:antiporter activity"/>
    <property type="evidence" value="ECO:0007669"/>
    <property type="project" value="InterPro"/>
</dbReference>
<feature type="transmembrane region" description="Helical" evidence="2">
    <location>
        <begin position="53"/>
        <end position="78"/>
    </location>
</feature>
<evidence type="ECO:0000256" key="1">
    <source>
        <dbReference type="ARBA" id="ARBA00010199"/>
    </source>
</evidence>
<gene>
    <name evidence="3" type="ORF">ALAG00032_LOCUS5543</name>
</gene>
<feature type="transmembrane region" description="Helical" evidence="2">
    <location>
        <begin position="231"/>
        <end position="256"/>
    </location>
</feature>
<dbReference type="Pfam" id="PF01554">
    <property type="entry name" value="MatE"/>
    <property type="match status" value="1"/>
</dbReference>
<reference evidence="3" key="1">
    <citation type="submission" date="2021-01" db="EMBL/GenBank/DDBJ databases">
        <authorList>
            <person name="Corre E."/>
            <person name="Pelletier E."/>
            <person name="Niang G."/>
            <person name="Scheremetjew M."/>
            <person name="Finn R."/>
            <person name="Kale V."/>
            <person name="Holt S."/>
            <person name="Cochrane G."/>
            <person name="Meng A."/>
            <person name="Brown T."/>
            <person name="Cohen L."/>
        </authorList>
    </citation>
    <scope>NUCLEOTIDE SEQUENCE</scope>
    <source>
        <strain evidence="3">CCMP1510</strain>
    </source>
</reference>
<dbReference type="EMBL" id="HBIJ01007867">
    <property type="protein sequence ID" value="CAE0364801.1"/>
    <property type="molecule type" value="Transcribed_RNA"/>
</dbReference>
<name>A0A7S3JTQ6_9STRA</name>
<dbReference type="AlphaFoldDB" id="A0A7S3JTQ6"/>
<comment type="similarity">
    <text evidence="1">Belongs to the multi antimicrobial extrusion (MATE) (TC 2.A.66.1) family.</text>
</comment>
<dbReference type="PANTHER" id="PTHR11206">
    <property type="entry name" value="MULTIDRUG RESISTANCE PROTEIN"/>
    <property type="match status" value="1"/>
</dbReference>
<dbReference type="GO" id="GO:0016020">
    <property type="term" value="C:membrane"/>
    <property type="evidence" value="ECO:0007669"/>
    <property type="project" value="InterPro"/>
</dbReference>
<protein>
    <recommendedName>
        <fullName evidence="4">Polysaccharide biosynthesis protein C-terminal domain-containing protein</fullName>
    </recommendedName>
</protein>
<evidence type="ECO:0000256" key="2">
    <source>
        <dbReference type="SAM" id="Phobius"/>
    </source>
</evidence>
<keyword evidence="2" id="KW-0472">Membrane</keyword>
<evidence type="ECO:0008006" key="4">
    <source>
        <dbReference type="Google" id="ProtNLM"/>
    </source>
</evidence>
<evidence type="ECO:0000313" key="3">
    <source>
        <dbReference type="EMBL" id="CAE0364801.1"/>
    </source>
</evidence>
<dbReference type="InterPro" id="IPR002528">
    <property type="entry name" value="MATE_fam"/>
</dbReference>
<keyword evidence="2" id="KW-0812">Transmembrane</keyword>
<feature type="transmembrane region" description="Helical" evidence="2">
    <location>
        <begin position="132"/>
        <end position="151"/>
    </location>
</feature>
<proteinExistence type="inferred from homology"/>
<dbReference type="GO" id="GO:0042910">
    <property type="term" value="F:xenobiotic transmembrane transporter activity"/>
    <property type="evidence" value="ECO:0007669"/>
    <property type="project" value="InterPro"/>
</dbReference>
<feature type="transmembrane region" description="Helical" evidence="2">
    <location>
        <begin position="203"/>
        <end position="225"/>
    </location>
</feature>